<evidence type="ECO:0000313" key="4">
    <source>
        <dbReference type="EMBL" id="WIM69676.1"/>
    </source>
</evidence>
<keyword evidence="2" id="KW-0812">Transmembrane</keyword>
<evidence type="ECO:0000256" key="1">
    <source>
        <dbReference type="SAM" id="MobiDB-lite"/>
    </source>
</evidence>
<gene>
    <name evidence="4" type="ORF">QP029_10615</name>
</gene>
<protein>
    <recommendedName>
        <fullName evidence="6">Secreted protein</fullName>
    </recommendedName>
</protein>
<evidence type="ECO:0000256" key="3">
    <source>
        <dbReference type="SAM" id="SignalP"/>
    </source>
</evidence>
<keyword evidence="5" id="KW-1185">Reference proteome</keyword>
<name>A0ABY8VJ29_9CORY</name>
<feature type="region of interest" description="Disordered" evidence="1">
    <location>
        <begin position="104"/>
        <end position="172"/>
    </location>
</feature>
<feature type="signal peptide" evidence="3">
    <location>
        <begin position="1"/>
        <end position="18"/>
    </location>
</feature>
<dbReference type="Proteomes" id="UP001238805">
    <property type="component" value="Chromosome"/>
</dbReference>
<feature type="compositionally biased region" description="Low complexity" evidence="1">
    <location>
        <begin position="154"/>
        <end position="170"/>
    </location>
</feature>
<accession>A0ABY8VJ29</accession>
<keyword evidence="2" id="KW-0472">Membrane</keyword>
<keyword evidence="2" id="KW-1133">Transmembrane helix</keyword>
<reference evidence="4 5" key="1">
    <citation type="submission" date="2023-05" db="EMBL/GenBank/DDBJ databases">
        <title>Corynebacterium suedekumii sp. nov. and Corynebacterium breve sp. nov. isolated from raw cow's milk.</title>
        <authorList>
            <person name="Baer M.K."/>
            <person name="Mehl L."/>
            <person name="Hellmuth R."/>
            <person name="Marke G."/>
            <person name="Lipski A."/>
        </authorList>
    </citation>
    <scope>NUCLEOTIDE SEQUENCE [LARGE SCALE GENOMIC DNA]</scope>
    <source>
        <strain evidence="4 5">LM112</strain>
    </source>
</reference>
<sequence length="332" mass="32920">MALTVGLGSATVAPVAMAQLPQLPPGVTAADIVGAPISVPAGQTTTVDFGVPVSVNYVSGGWTVVSSGTSVSVTAPAEGGSTASVPVSAAGQSATLTLVAEGAAAPAPGTPGAPGAGHSGDGAGPEAPGEGNEGTDSGAPGTGGGGEGAGPAGGAAAPTPERKAAAPADRATAESIHLESEITGNQIVATLGLREAMSLFNQFRNIDQEGLKLRYLDVNGQIIEGVQRDIDEVARKLTLTYPEGQTPDNPFIMEVVRDDTTAVAVVTLTDPNFTVARPASPEAQAAADADRAAAEENQDQPDIVMAGALVLGVLVLVAVVAVVAVLMRKRRR</sequence>
<evidence type="ECO:0008006" key="6">
    <source>
        <dbReference type="Google" id="ProtNLM"/>
    </source>
</evidence>
<keyword evidence="3" id="KW-0732">Signal</keyword>
<dbReference type="RefSeq" id="WP_284874270.1">
    <property type="nucleotide sequence ID" value="NZ_CP126970.1"/>
</dbReference>
<evidence type="ECO:0000256" key="2">
    <source>
        <dbReference type="SAM" id="Phobius"/>
    </source>
</evidence>
<organism evidence="4 5">
    <name type="scientific">Corynebacterium suedekumii</name>
    <dbReference type="NCBI Taxonomy" id="3049801"/>
    <lineage>
        <taxon>Bacteria</taxon>
        <taxon>Bacillati</taxon>
        <taxon>Actinomycetota</taxon>
        <taxon>Actinomycetes</taxon>
        <taxon>Mycobacteriales</taxon>
        <taxon>Corynebacteriaceae</taxon>
        <taxon>Corynebacterium</taxon>
    </lineage>
</organism>
<evidence type="ECO:0000313" key="5">
    <source>
        <dbReference type="Proteomes" id="UP001238805"/>
    </source>
</evidence>
<feature type="chain" id="PRO_5045662568" description="Secreted protein" evidence="3">
    <location>
        <begin position="19"/>
        <end position="332"/>
    </location>
</feature>
<dbReference type="EMBL" id="CP126970">
    <property type="protein sequence ID" value="WIM69676.1"/>
    <property type="molecule type" value="Genomic_DNA"/>
</dbReference>
<proteinExistence type="predicted"/>
<feature type="compositionally biased region" description="Gly residues" evidence="1">
    <location>
        <begin position="112"/>
        <end position="123"/>
    </location>
</feature>
<feature type="transmembrane region" description="Helical" evidence="2">
    <location>
        <begin position="303"/>
        <end position="327"/>
    </location>
</feature>
<feature type="compositionally biased region" description="Gly residues" evidence="1">
    <location>
        <begin position="140"/>
        <end position="153"/>
    </location>
</feature>